<comment type="subcellular location">
    <subcellularLocation>
        <location evidence="2">Cell membrane</location>
        <topology evidence="2">Lipid-anchor</topology>
    </subcellularLocation>
</comment>
<keyword evidence="2" id="KW-0564">Palmitate</keyword>
<dbReference type="GO" id="GO:0015562">
    <property type="term" value="F:efflux transmembrane transporter activity"/>
    <property type="evidence" value="ECO:0007669"/>
    <property type="project" value="InterPro"/>
</dbReference>
<organism evidence="3 4">
    <name type="scientific">Erythrobacter litoralis</name>
    <dbReference type="NCBI Taxonomy" id="39960"/>
    <lineage>
        <taxon>Bacteria</taxon>
        <taxon>Pseudomonadati</taxon>
        <taxon>Pseudomonadota</taxon>
        <taxon>Alphaproteobacteria</taxon>
        <taxon>Sphingomonadales</taxon>
        <taxon>Erythrobacteraceae</taxon>
        <taxon>Erythrobacter/Porphyrobacter group</taxon>
        <taxon>Erythrobacter</taxon>
    </lineage>
</organism>
<dbReference type="PANTHER" id="PTHR30203:SF25">
    <property type="entry name" value="OUTER MEMBRANE PROTEIN-RELATED"/>
    <property type="match status" value="1"/>
</dbReference>
<dbReference type="Gene3D" id="1.20.1600.10">
    <property type="entry name" value="Outer membrane efflux proteins (OEP)"/>
    <property type="match status" value="1"/>
</dbReference>
<accession>A0A074MHF9</accession>
<keyword evidence="4" id="KW-1185">Reference proteome</keyword>
<dbReference type="AlphaFoldDB" id="A0A074MHF9"/>
<dbReference type="Pfam" id="PF02321">
    <property type="entry name" value="OEP"/>
    <property type="match status" value="2"/>
</dbReference>
<dbReference type="PANTHER" id="PTHR30203">
    <property type="entry name" value="OUTER MEMBRANE CATION EFFLUX PROTEIN"/>
    <property type="match status" value="1"/>
</dbReference>
<dbReference type="PROSITE" id="PS51257">
    <property type="entry name" value="PROKAR_LIPOPROTEIN"/>
    <property type="match status" value="1"/>
</dbReference>
<comment type="similarity">
    <text evidence="1 2">Belongs to the outer membrane factor (OMF) (TC 1.B.17) family.</text>
</comment>
<feature type="chain" id="PRO_5001432575" evidence="2">
    <location>
        <begin position="21"/>
        <end position="483"/>
    </location>
</feature>
<name>A0A074MHF9_9SPHN</name>
<dbReference type="Gene3D" id="2.20.200.10">
    <property type="entry name" value="Outer membrane efflux proteins (OEP)"/>
    <property type="match status" value="1"/>
</dbReference>
<protein>
    <submittedName>
        <fullName evidence="3">Multidrug transporter</fullName>
    </submittedName>
</protein>
<keyword evidence="2" id="KW-1134">Transmembrane beta strand</keyword>
<sequence length="483" mass="49450">MTPRPSPRLALALALPLALGACGLKPAPEIATPPPELPGAFFHAPTGETGASLASLLPREDQAFAALAETAMERAPSLAEALARIDLARGRAARAGAERLPNVTADASLREQRINPAQFGEAGASGLIPRNLTQYGANVAASWDPDLFGQLRAKERAALARIDASSAQAAAVRNALLAEIAASVIDWRTLDARRAALEADEAAASRLAALAATREMAGLAPGFDRVRAEAQASASGSRLAALESERVRIVGRLVALTGMDAAGVSSALAATGPAAEVPEAPMALPSELLANRPDVLAASAELAASDADLAAAARARFPRLTLSAVIGLLAFDPENLFDSNSIVGNLTAGVAGPLLDFGRIEAEIDSAAAGKRAAFAAYRGAVFQALGDAEAAYGLIEASDEEAQKAVRERDQLDRAAALADVRYRAGLADFLTVLEARRAADASGERAAAAIGRARRARVLLWQALGGDPPAASPSEGGAAVE</sequence>
<keyword evidence="2" id="KW-0449">Lipoprotein</keyword>
<dbReference type="PATRIC" id="fig|39960.10.peg.490"/>
<dbReference type="InterPro" id="IPR003423">
    <property type="entry name" value="OMP_efflux"/>
</dbReference>
<keyword evidence="2" id="KW-0732">Signal</keyword>
<dbReference type="KEGG" id="elq:Ga0102493_111407"/>
<keyword evidence="2" id="KW-0472">Membrane</keyword>
<dbReference type="EMBL" id="JMIX01000010">
    <property type="protein sequence ID" value="KEO92255.1"/>
    <property type="molecule type" value="Genomic_DNA"/>
</dbReference>
<keyword evidence="2" id="KW-0812">Transmembrane</keyword>
<evidence type="ECO:0000256" key="1">
    <source>
        <dbReference type="ARBA" id="ARBA00007613"/>
    </source>
</evidence>
<reference evidence="3 4" key="1">
    <citation type="submission" date="2014-04" db="EMBL/GenBank/DDBJ databases">
        <title>A comprehensive comparison of genomes of Erythrobacter spp. Strains.</title>
        <authorList>
            <person name="Zheng Q."/>
        </authorList>
    </citation>
    <scope>NUCLEOTIDE SEQUENCE [LARGE SCALE GENOMIC DNA]</scope>
    <source>
        <strain evidence="3 4">DSM 8509</strain>
    </source>
</reference>
<gene>
    <name evidence="3" type="ORF">EH32_00500</name>
</gene>
<dbReference type="OrthoDB" id="9783100at2"/>
<dbReference type="GO" id="GO:0005886">
    <property type="term" value="C:plasma membrane"/>
    <property type="evidence" value="ECO:0007669"/>
    <property type="project" value="UniProtKB-SubCell"/>
</dbReference>
<evidence type="ECO:0000313" key="4">
    <source>
        <dbReference type="Proteomes" id="UP000027866"/>
    </source>
</evidence>
<evidence type="ECO:0000256" key="2">
    <source>
        <dbReference type="RuleBase" id="RU362097"/>
    </source>
</evidence>
<dbReference type="Proteomes" id="UP000027866">
    <property type="component" value="Unassembled WGS sequence"/>
</dbReference>
<comment type="caution">
    <text evidence="3">The sequence shown here is derived from an EMBL/GenBank/DDBJ whole genome shotgun (WGS) entry which is preliminary data.</text>
</comment>
<feature type="signal peptide" evidence="2">
    <location>
        <begin position="1"/>
        <end position="20"/>
    </location>
</feature>
<dbReference type="InterPro" id="IPR010131">
    <property type="entry name" value="MdtP/NodT-like"/>
</dbReference>
<proteinExistence type="inferred from homology"/>
<dbReference type="NCBIfam" id="TIGR01845">
    <property type="entry name" value="outer_NodT"/>
    <property type="match status" value="1"/>
</dbReference>
<dbReference type="RefSeq" id="WP_034905306.1">
    <property type="nucleotide sequence ID" value="NZ_CP017057.1"/>
</dbReference>
<dbReference type="SUPFAM" id="SSF56954">
    <property type="entry name" value="Outer membrane efflux proteins (OEP)"/>
    <property type="match status" value="1"/>
</dbReference>
<evidence type="ECO:0000313" key="3">
    <source>
        <dbReference type="EMBL" id="KEO92255.1"/>
    </source>
</evidence>